<name>A0A0U5CR16_9BACT</name>
<dbReference type="EMBL" id="LN879502">
    <property type="protein sequence ID" value="CUI17340.1"/>
    <property type="molecule type" value="Genomic_DNA"/>
</dbReference>
<accession>A0A0U5CR16</accession>
<keyword evidence="2" id="KW-0378">Hydrolase</keyword>
<dbReference type="InParanoid" id="A0A0U5CR16"/>
<evidence type="ECO:0000313" key="3">
    <source>
        <dbReference type="Proteomes" id="UP000069902"/>
    </source>
</evidence>
<organism evidence="2 3">
    <name type="scientific">Candidatus Protochlamydia naegleriophila</name>
    <dbReference type="NCBI Taxonomy" id="389348"/>
    <lineage>
        <taxon>Bacteria</taxon>
        <taxon>Pseudomonadati</taxon>
        <taxon>Chlamydiota</taxon>
        <taxon>Chlamydiia</taxon>
        <taxon>Parachlamydiales</taxon>
        <taxon>Parachlamydiaceae</taxon>
        <taxon>Candidatus Protochlamydia</taxon>
    </lineage>
</organism>
<dbReference type="RefSeq" id="WP_032124093.1">
    <property type="nucleotide sequence ID" value="NZ_LN879502.1"/>
</dbReference>
<proteinExistence type="predicted"/>
<dbReference type="Proteomes" id="UP000069902">
    <property type="component" value="Chromosome cPNK"/>
</dbReference>
<sequence>MLPFTLERSHTGLLIIDVQDKVFASVERGAEVLQAIFKVVKGFETLQLPIFLSEQYPQGLGETLIPLKTLLGDTYCPWTKTTFSCMDDKALREHILALPIQQWVLVGIEAHICVLQTAKGLVQAGKQVTVLNDAIASRSIYEFSTGIAEMRDSGIRISCVETILFELVKDSRAQEFKSISQLIKSCCCEC</sequence>
<protein>
    <submittedName>
        <fullName evidence="2">Isochorismatase family hydrolase</fullName>
        <ecNumber evidence="2">3.3.2.1</ecNumber>
    </submittedName>
</protein>
<evidence type="ECO:0000259" key="1">
    <source>
        <dbReference type="Pfam" id="PF00857"/>
    </source>
</evidence>
<dbReference type="STRING" id="389348.PNK_1733"/>
<evidence type="ECO:0000313" key="2">
    <source>
        <dbReference type="EMBL" id="CUI17340.1"/>
    </source>
</evidence>
<dbReference type="InterPro" id="IPR000868">
    <property type="entry name" value="Isochorismatase-like_dom"/>
</dbReference>
<dbReference type="KEGG" id="pnl:PNK_1733"/>
<dbReference type="Pfam" id="PF00857">
    <property type="entry name" value="Isochorismatase"/>
    <property type="match status" value="1"/>
</dbReference>
<dbReference type="Gene3D" id="3.40.50.850">
    <property type="entry name" value="Isochorismatase-like"/>
    <property type="match status" value="1"/>
</dbReference>
<dbReference type="InterPro" id="IPR036380">
    <property type="entry name" value="Isochorismatase-like_sf"/>
</dbReference>
<dbReference type="GO" id="GO:0008908">
    <property type="term" value="F:isochorismatase activity"/>
    <property type="evidence" value="ECO:0007669"/>
    <property type="project" value="UniProtKB-EC"/>
</dbReference>
<dbReference type="PANTHER" id="PTHR14119:SF3">
    <property type="entry name" value="ISOCHORISMATASE DOMAIN-CONTAINING PROTEIN 2"/>
    <property type="match status" value="1"/>
</dbReference>
<gene>
    <name evidence="2" type="ORF">PNK_1733</name>
</gene>
<dbReference type="PANTHER" id="PTHR14119">
    <property type="entry name" value="HYDROLASE"/>
    <property type="match status" value="1"/>
</dbReference>
<dbReference type="InterPro" id="IPR050993">
    <property type="entry name" value="Isochorismatase_domain"/>
</dbReference>
<dbReference type="PATRIC" id="fig|389348.3.peg.1948"/>
<keyword evidence="3" id="KW-1185">Reference proteome</keyword>
<dbReference type="AlphaFoldDB" id="A0A0U5CR16"/>
<reference evidence="3" key="1">
    <citation type="submission" date="2015-09" db="EMBL/GenBank/DDBJ databases">
        <authorList>
            <person name="Bertelli C."/>
        </authorList>
    </citation>
    <scope>NUCLEOTIDE SEQUENCE [LARGE SCALE GENOMIC DNA]</scope>
    <source>
        <strain evidence="3">KNic</strain>
    </source>
</reference>
<feature type="domain" description="Isochorismatase-like" evidence="1">
    <location>
        <begin position="12"/>
        <end position="161"/>
    </location>
</feature>
<dbReference type="SUPFAM" id="SSF52499">
    <property type="entry name" value="Isochorismatase-like hydrolases"/>
    <property type="match status" value="1"/>
</dbReference>
<dbReference type="EC" id="3.3.2.1" evidence="2"/>